<proteinExistence type="inferred from homology"/>
<gene>
    <name evidence="9" type="ORF">D9619_009881</name>
</gene>
<comment type="similarity">
    <text evidence="7">Belongs to the chloroperoxidase family.</text>
</comment>
<dbReference type="OrthoDB" id="407298at2759"/>
<evidence type="ECO:0000256" key="2">
    <source>
        <dbReference type="ARBA" id="ARBA00022559"/>
    </source>
</evidence>
<organism evidence="9 10">
    <name type="scientific">Psilocybe cf. subviscida</name>
    <dbReference type="NCBI Taxonomy" id="2480587"/>
    <lineage>
        <taxon>Eukaryota</taxon>
        <taxon>Fungi</taxon>
        <taxon>Dikarya</taxon>
        <taxon>Basidiomycota</taxon>
        <taxon>Agaricomycotina</taxon>
        <taxon>Agaricomycetes</taxon>
        <taxon>Agaricomycetidae</taxon>
        <taxon>Agaricales</taxon>
        <taxon>Agaricineae</taxon>
        <taxon>Strophariaceae</taxon>
        <taxon>Psilocybe</taxon>
    </lineage>
</organism>
<evidence type="ECO:0000256" key="1">
    <source>
        <dbReference type="ARBA" id="ARBA00001970"/>
    </source>
</evidence>
<keyword evidence="2" id="KW-0575">Peroxidase</keyword>
<keyword evidence="3" id="KW-0349">Heme</keyword>
<dbReference type="InterPro" id="IPR000028">
    <property type="entry name" value="Chloroperoxidase"/>
</dbReference>
<keyword evidence="4" id="KW-0479">Metal-binding</keyword>
<reference evidence="9 10" key="1">
    <citation type="journal article" date="2020" name="ISME J.">
        <title>Uncovering the hidden diversity of litter-decomposition mechanisms in mushroom-forming fungi.</title>
        <authorList>
            <person name="Floudas D."/>
            <person name="Bentzer J."/>
            <person name="Ahren D."/>
            <person name="Johansson T."/>
            <person name="Persson P."/>
            <person name="Tunlid A."/>
        </authorList>
    </citation>
    <scope>NUCLEOTIDE SEQUENCE [LARGE SCALE GENOMIC DNA]</scope>
    <source>
        <strain evidence="9 10">CBS 101986</strain>
    </source>
</reference>
<dbReference type="AlphaFoldDB" id="A0A8H5BLK5"/>
<protein>
    <recommendedName>
        <fullName evidence="8">Heme haloperoxidase family profile domain-containing protein</fullName>
    </recommendedName>
</protein>
<dbReference type="SUPFAM" id="SSF47571">
    <property type="entry name" value="Cloroperoxidase"/>
    <property type="match status" value="1"/>
</dbReference>
<sequence length="288" mass="31273">MFLITPIVNAVQDAAMFTWDFGLTAVNWVSPNLKPDAVTPPGHPGAGGKWPEYVPPKDGDSRCSCPGLNTLANHGILPHDGKNIKFTDMAEKVGTTFNCSQTLSVFTSTSASRVLNKDYSKDTLSLHELDLHNGIEHDASLTREDSALVKDQSKPHLPFIHELLNSASGKDKEGNVILTPEDLSVYSAKRRVDAKATNPDFSITTLLKLFGSGNSSTVLTIFGGRVDDLKAFLVDERLPDGWQPRVLTRMGLTLATFNSMALKVETGIDEDKYKEQQAAASAQGETTN</sequence>
<evidence type="ECO:0000256" key="4">
    <source>
        <dbReference type="ARBA" id="ARBA00022723"/>
    </source>
</evidence>
<evidence type="ECO:0000313" key="9">
    <source>
        <dbReference type="EMBL" id="KAF5325386.1"/>
    </source>
</evidence>
<dbReference type="InterPro" id="IPR036851">
    <property type="entry name" value="Chloroperoxidase-like_sf"/>
</dbReference>
<dbReference type="PANTHER" id="PTHR33577:SF18">
    <property type="entry name" value="HEME HALOPEROXIDASE FAMILY PROFILE DOMAIN-CONTAINING PROTEIN"/>
    <property type="match status" value="1"/>
</dbReference>
<evidence type="ECO:0000313" key="10">
    <source>
        <dbReference type="Proteomes" id="UP000567179"/>
    </source>
</evidence>
<dbReference type="Gene3D" id="1.10.489.10">
    <property type="entry name" value="Chloroperoxidase-like"/>
    <property type="match status" value="1"/>
</dbReference>
<dbReference type="PROSITE" id="PS51405">
    <property type="entry name" value="HEME_HALOPEROXIDASE"/>
    <property type="match status" value="1"/>
</dbReference>
<evidence type="ECO:0000256" key="5">
    <source>
        <dbReference type="ARBA" id="ARBA00023002"/>
    </source>
</evidence>
<evidence type="ECO:0000256" key="7">
    <source>
        <dbReference type="ARBA" id="ARBA00025795"/>
    </source>
</evidence>
<accession>A0A8H5BLK5</accession>
<dbReference type="EMBL" id="JAACJJ010000015">
    <property type="protein sequence ID" value="KAF5325386.1"/>
    <property type="molecule type" value="Genomic_DNA"/>
</dbReference>
<dbReference type="PANTHER" id="PTHR33577">
    <property type="entry name" value="STERIGMATOCYSTIN BIOSYNTHESIS PEROXIDASE STCC-RELATED"/>
    <property type="match status" value="1"/>
</dbReference>
<dbReference type="GO" id="GO:0004601">
    <property type="term" value="F:peroxidase activity"/>
    <property type="evidence" value="ECO:0007669"/>
    <property type="project" value="UniProtKB-KW"/>
</dbReference>
<feature type="domain" description="Heme haloperoxidase family profile" evidence="8">
    <location>
        <begin position="49"/>
        <end position="259"/>
    </location>
</feature>
<comment type="caution">
    <text evidence="9">The sequence shown here is derived from an EMBL/GenBank/DDBJ whole genome shotgun (WGS) entry which is preliminary data.</text>
</comment>
<dbReference type="GO" id="GO:0046872">
    <property type="term" value="F:metal ion binding"/>
    <property type="evidence" value="ECO:0007669"/>
    <property type="project" value="UniProtKB-KW"/>
</dbReference>
<keyword evidence="6" id="KW-0408">Iron</keyword>
<dbReference type="Pfam" id="PF01328">
    <property type="entry name" value="Peroxidase_2"/>
    <property type="match status" value="1"/>
</dbReference>
<evidence type="ECO:0000259" key="8">
    <source>
        <dbReference type="PROSITE" id="PS51405"/>
    </source>
</evidence>
<comment type="cofactor">
    <cofactor evidence="1">
        <name>heme b</name>
        <dbReference type="ChEBI" id="CHEBI:60344"/>
    </cofactor>
</comment>
<keyword evidence="10" id="KW-1185">Reference proteome</keyword>
<name>A0A8H5BLK5_9AGAR</name>
<dbReference type="Proteomes" id="UP000567179">
    <property type="component" value="Unassembled WGS sequence"/>
</dbReference>
<evidence type="ECO:0000256" key="6">
    <source>
        <dbReference type="ARBA" id="ARBA00023004"/>
    </source>
</evidence>
<keyword evidence="5" id="KW-0560">Oxidoreductase</keyword>
<evidence type="ECO:0000256" key="3">
    <source>
        <dbReference type="ARBA" id="ARBA00022617"/>
    </source>
</evidence>